<dbReference type="EMBL" id="BARU01035105">
    <property type="protein sequence ID" value="GAH71259.1"/>
    <property type="molecule type" value="Genomic_DNA"/>
</dbReference>
<gene>
    <name evidence="2" type="ORF">S03H2_54999</name>
</gene>
<keyword evidence="1" id="KW-1133">Transmembrane helix</keyword>
<feature type="transmembrane region" description="Helical" evidence="1">
    <location>
        <begin position="20"/>
        <end position="47"/>
    </location>
</feature>
<comment type="caution">
    <text evidence="2">The sequence shown here is derived from an EMBL/GenBank/DDBJ whole genome shotgun (WGS) entry which is preliminary data.</text>
</comment>
<evidence type="ECO:0000313" key="2">
    <source>
        <dbReference type="EMBL" id="GAH71259.1"/>
    </source>
</evidence>
<sequence length="56" mass="6574">MFIKGLPEWLPVMSAWELISIFAYTMVFAMLESVLLLLLPIFLSVILPERLMQDRF</sequence>
<dbReference type="AlphaFoldDB" id="X1IYU3"/>
<keyword evidence="1" id="KW-0472">Membrane</keyword>
<organism evidence="2">
    <name type="scientific">marine sediment metagenome</name>
    <dbReference type="NCBI Taxonomy" id="412755"/>
    <lineage>
        <taxon>unclassified sequences</taxon>
        <taxon>metagenomes</taxon>
        <taxon>ecological metagenomes</taxon>
    </lineage>
</organism>
<protein>
    <submittedName>
        <fullName evidence="2">Uncharacterized protein</fullName>
    </submittedName>
</protein>
<name>X1IYU3_9ZZZZ</name>
<evidence type="ECO:0000256" key="1">
    <source>
        <dbReference type="SAM" id="Phobius"/>
    </source>
</evidence>
<keyword evidence="1" id="KW-0812">Transmembrane</keyword>
<proteinExistence type="predicted"/>
<reference evidence="2" key="1">
    <citation type="journal article" date="2014" name="Front. Microbiol.">
        <title>High frequency of phylogenetically diverse reductive dehalogenase-homologous genes in deep subseafloor sedimentary metagenomes.</title>
        <authorList>
            <person name="Kawai M."/>
            <person name="Futagami T."/>
            <person name="Toyoda A."/>
            <person name="Takaki Y."/>
            <person name="Nishi S."/>
            <person name="Hori S."/>
            <person name="Arai W."/>
            <person name="Tsubouchi T."/>
            <person name="Morono Y."/>
            <person name="Uchiyama I."/>
            <person name="Ito T."/>
            <person name="Fujiyama A."/>
            <person name="Inagaki F."/>
            <person name="Takami H."/>
        </authorList>
    </citation>
    <scope>NUCLEOTIDE SEQUENCE</scope>
    <source>
        <strain evidence="2">Expedition CK06-06</strain>
    </source>
</reference>
<feature type="non-terminal residue" evidence="2">
    <location>
        <position position="56"/>
    </location>
</feature>
<accession>X1IYU3</accession>